<keyword evidence="2" id="KW-1133">Transmembrane helix</keyword>
<dbReference type="EMBL" id="KN823165">
    <property type="protein sequence ID" value="KIO20680.1"/>
    <property type="molecule type" value="Genomic_DNA"/>
</dbReference>
<name>A0A0C3PZ32_9AGAM</name>
<accession>A0A0C3PZ32</accession>
<evidence type="ECO:0000256" key="1">
    <source>
        <dbReference type="SAM" id="MobiDB-lite"/>
    </source>
</evidence>
<gene>
    <name evidence="3" type="ORF">M407DRAFT_10755</name>
</gene>
<keyword evidence="2" id="KW-0812">Transmembrane</keyword>
<evidence type="ECO:0000256" key="2">
    <source>
        <dbReference type="SAM" id="Phobius"/>
    </source>
</evidence>
<keyword evidence="2" id="KW-0472">Membrane</keyword>
<reference evidence="3 4" key="1">
    <citation type="submission" date="2014-04" db="EMBL/GenBank/DDBJ databases">
        <authorList>
            <consortium name="DOE Joint Genome Institute"/>
            <person name="Kuo A."/>
            <person name="Girlanda M."/>
            <person name="Perotto S."/>
            <person name="Kohler A."/>
            <person name="Nagy L.G."/>
            <person name="Floudas D."/>
            <person name="Copeland A."/>
            <person name="Barry K.W."/>
            <person name="Cichocki N."/>
            <person name="Veneault-Fourrey C."/>
            <person name="LaButti K."/>
            <person name="Lindquist E.A."/>
            <person name="Lipzen A."/>
            <person name="Lundell T."/>
            <person name="Morin E."/>
            <person name="Murat C."/>
            <person name="Sun H."/>
            <person name="Tunlid A."/>
            <person name="Henrissat B."/>
            <person name="Grigoriev I.V."/>
            <person name="Hibbett D.S."/>
            <person name="Martin F."/>
            <person name="Nordberg H.P."/>
            <person name="Cantor M.N."/>
            <person name="Hua S.X."/>
        </authorList>
    </citation>
    <scope>NUCLEOTIDE SEQUENCE [LARGE SCALE GENOMIC DNA]</scope>
    <source>
        <strain evidence="3 4">MUT 4182</strain>
    </source>
</reference>
<proteinExistence type="predicted"/>
<keyword evidence="4" id="KW-1185">Reference proteome</keyword>
<evidence type="ECO:0000313" key="4">
    <source>
        <dbReference type="Proteomes" id="UP000054248"/>
    </source>
</evidence>
<feature type="region of interest" description="Disordered" evidence="1">
    <location>
        <begin position="48"/>
        <end position="69"/>
    </location>
</feature>
<evidence type="ECO:0000313" key="3">
    <source>
        <dbReference type="EMBL" id="KIO20680.1"/>
    </source>
</evidence>
<dbReference type="HOGENOM" id="CLU_960405_0_0_1"/>
<reference evidence="4" key="2">
    <citation type="submission" date="2015-01" db="EMBL/GenBank/DDBJ databases">
        <title>Evolutionary Origins and Diversification of the Mycorrhizal Mutualists.</title>
        <authorList>
            <consortium name="DOE Joint Genome Institute"/>
            <consortium name="Mycorrhizal Genomics Consortium"/>
            <person name="Kohler A."/>
            <person name="Kuo A."/>
            <person name="Nagy L.G."/>
            <person name="Floudas D."/>
            <person name="Copeland A."/>
            <person name="Barry K.W."/>
            <person name="Cichocki N."/>
            <person name="Veneault-Fourrey C."/>
            <person name="LaButti K."/>
            <person name="Lindquist E.A."/>
            <person name="Lipzen A."/>
            <person name="Lundell T."/>
            <person name="Morin E."/>
            <person name="Murat C."/>
            <person name="Riley R."/>
            <person name="Ohm R."/>
            <person name="Sun H."/>
            <person name="Tunlid A."/>
            <person name="Henrissat B."/>
            <person name="Grigoriev I.V."/>
            <person name="Hibbett D.S."/>
            <person name="Martin F."/>
        </authorList>
    </citation>
    <scope>NUCLEOTIDE SEQUENCE [LARGE SCALE GENOMIC DNA]</scope>
    <source>
        <strain evidence="4">MUT 4182</strain>
    </source>
</reference>
<protein>
    <submittedName>
        <fullName evidence="3">Uncharacterized protein</fullName>
    </submittedName>
</protein>
<organism evidence="3 4">
    <name type="scientific">Tulasnella calospora MUT 4182</name>
    <dbReference type="NCBI Taxonomy" id="1051891"/>
    <lineage>
        <taxon>Eukaryota</taxon>
        <taxon>Fungi</taxon>
        <taxon>Dikarya</taxon>
        <taxon>Basidiomycota</taxon>
        <taxon>Agaricomycotina</taxon>
        <taxon>Agaricomycetes</taxon>
        <taxon>Cantharellales</taxon>
        <taxon>Tulasnellaceae</taxon>
        <taxon>Tulasnella</taxon>
    </lineage>
</organism>
<dbReference type="AlphaFoldDB" id="A0A0C3PZ32"/>
<dbReference type="OrthoDB" id="3256798at2759"/>
<sequence>MEVRVNHTSAAAKFATAMRNGARRIFALILVILLAYYFIRDTSEPVSCPGPTCDARQPPTEPQTGSDLRTAPLADTQEMGEGLQHLAGFKIEIDLPRRVRAFQTRTSKSRWCNHNKQEIKVEGNEAVNNWNIIVSSKDLAVPRIRAMIQELRHQYFSLDRELRRPISWVTTFSSPSKWGREDLRPDILTMAKSVTRNVDQSRRLLQECFYSSKGMKERALKLLELAESQQECLLAVRDRLEVCGLFSCSKGPDWHKADSQIKEWYEFGVLLESVYNIAVTVSALVLIKAA</sequence>
<feature type="transmembrane region" description="Helical" evidence="2">
    <location>
        <begin position="21"/>
        <end position="39"/>
    </location>
</feature>
<dbReference type="Proteomes" id="UP000054248">
    <property type="component" value="Unassembled WGS sequence"/>
</dbReference>